<dbReference type="InterPro" id="IPR036034">
    <property type="entry name" value="PDZ_sf"/>
</dbReference>
<feature type="transmembrane region" description="Helical" evidence="1">
    <location>
        <begin position="12"/>
        <end position="36"/>
    </location>
</feature>
<reference evidence="2" key="1">
    <citation type="submission" date="2021-11" db="EMBL/GenBank/DDBJ databases">
        <title>Description of a new species Pelosinus isolated from the bottom sediments of Lake Baikal.</title>
        <authorList>
            <person name="Zakharyuk A."/>
        </authorList>
    </citation>
    <scope>NUCLEOTIDE SEQUENCE</scope>
    <source>
        <strain evidence="2">Bkl1</strain>
    </source>
</reference>
<keyword evidence="1" id="KW-1133">Transmembrane helix</keyword>
<name>A0ABS8I0W4_9FIRM</name>
<accession>A0ABS8I0W4</accession>
<evidence type="ECO:0000313" key="3">
    <source>
        <dbReference type="Proteomes" id="UP001165492"/>
    </source>
</evidence>
<feature type="transmembrane region" description="Helical" evidence="1">
    <location>
        <begin position="87"/>
        <end position="111"/>
    </location>
</feature>
<organism evidence="2 3">
    <name type="scientific">Pelosinus baikalensis</name>
    <dbReference type="NCBI Taxonomy" id="2892015"/>
    <lineage>
        <taxon>Bacteria</taxon>
        <taxon>Bacillati</taxon>
        <taxon>Bacillota</taxon>
        <taxon>Negativicutes</taxon>
        <taxon>Selenomonadales</taxon>
        <taxon>Sporomusaceae</taxon>
        <taxon>Pelosinus</taxon>
    </lineage>
</organism>
<feature type="transmembrane region" description="Helical" evidence="1">
    <location>
        <begin position="131"/>
        <end position="154"/>
    </location>
</feature>
<evidence type="ECO:0000256" key="1">
    <source>
        <dbReference type="SAM" id="Phobius"/>
    </source>
</evidence>
<feature type="transmembrane region" description="Helical" evidence="1">
    <location>
        <begin position="249"/>
        <end position="265"/>
    </location>
</feature>
<keyword evidence="1" id="KW-0812">Transmembrane</keyword>
<keyword evidence="3" id="KW-1185">Reference proteome</keyword>
<feature type="transmembrane region" description="Helical" evidence="1">
    <location>
        <begin position="218"/>
        <end position="237"/>
    </location>
</feature>
<dbReference type="Proteomes" id="UP001165492">
    <property type="component" value="Unassembled WGS sequence"/>
</dbReference>
<dbReference type="RefSeq" id="WP_229536959.1">
    <property type="nucleotide sequence ID" value="NZ_JAJHJB010000047.1"/>
</dbReference>
<protein>
    <submittedName>
        <fullName evidence="2">PDZ domain-containing protein</fullName>
    </submittedName>
</protein>
<keyword evidence="1" id="KW-0472">Membrane</keyword>
<sequence length="418" mass="46623">MFPWQELIRLSVGGVVAAFFEPIFWMIIALVGFQYWKLQKSQQRMFGVCGFSLTQQIALAICLGSIGGIVGTFLLTLVGINVDQLGLAYIWPVAILLMMVNMRFLCFAYAGGVVALSKVLFGWPNVDVSQVLVLVAVLHITESILIAISGIYGSMPIILQRKNGQLVGAFNLQNFWPLPLLLMSAVAVPELKVPEGVLGMPDWWPLLPVQGGLMEGHIWMYTMVSVVAALGYTDIAVASSPQMRRRKSALHLGLYSIVLLALALLSVHYKWLQAVAAMVSFLGHEMLIQIDSRQELEALPRYVPPAEGLMVLDTVVDTPAQKAGIKSGDILLRLHNLTIDTKEQLAEAIYLAPPVFIIEILRDDRRIEKKVKFSQNHKMLGVILVPEGNELYYVQLAEDKFWLWEKAKQIWGKNNKKI</sequence>
<gene>
    <name evidence="2" type="ORF">LMF89_22210</name>
</gene>
<dbReference type="SUPFAM" id="SSF50156">
    <property type="entry name" value="PDZ domain-like"/>
    <property type="match status" value="1"/>
</dbReference>
<feature type="transmembrane region" description="Helical" evidence="1">
    <location>
        <begin position="166"/>
        <end position="188"/>
    </location>
</feature>
<dbReference type="EMBL" id="JAJHJB010000047">
    <property type="protein sequence ID" value="MCC5468054.1"/>
    <property type="molecule type" value="Genomic_DNA"/>
</dbReference>
<comment type="caution">
    <text evidence="2">The sequence shown here is derived from an EMBL/GenBank/DDBJ whole genome shotgun (WGS) entry which is preliminary data.</text>
</comment>
<evidence type="ECO:0000313" key="2">
    <source>
        <dbReference type="EMBL" id="MCC5468054.1"/>
    </source>
</evidence>
<dbReference type="Gene3D" id="2.30.42.10">
    <property type="match status" value="1"/>
</dbReference>
<feature type="transmembrane region" description="Helical" evidence="1">
    <location>
        <begin position="56"/>
        <end position="80"/>
    </location>
</feature>
<proteinExistence type="predicted"/>